<dbReference type="AlphaFoldDB" id="A0A916XCM7"/>
<keyword evidence="11" id="KW-1185">Reference proteome</keyword>
<dbReference type="InterPro" id="IPR024079">
    <property type="entry name" value="MetalloPept_cat_dom_sf"/>
</dbReference>
<feature type="domain" description="Peptidase M13 N-terminal" evidence="9">
    <location>
        <begin position="76"/>
        <end position="463"/>
    </location>
</feature>
<organism evidence="10 11">
    <name type="scientific">Undibacterium terreum</name>
    <dbReference type="NCBI Taxonomy" id="1224302"/>
    <lineage>
        <taxon>Bacteria</taxon>
        <taxon>Pseudomonadati</taxon>
        <taxon>Pseudomonadota</taxon>
        <taxon>Betaproteobacteria</taxon>
        <taxon>Burkholderiales</taxon>
        <taxon>Oxalobacteraceae</taxon>
        <taxon>Undibacterium</taxon>
    </lineage>
</organism>
<dbReference type="GO" id="GO:0004222">
    <property type="term" value="F:metalloendopeptidase activity"/>
    <property type="evidence" value="ECO:0007669"/>
    <property type="project" value="InterPro"/>
</dbReference>
<dbReference type="Proteomes" id="UP000637423">
    <property type="component" value="Unassembled WGS sequence"/>
</dbReference>
<dbReference type="CDD" id="cd08662">
    <property type="entry name" value="M13"/>
    <property type="match status" value="1"/>
</dbReference>
<evidence type="ECO:0000256" key="1">
    <source>
        <dbReference type="ARBA" id="ARBA00001947"/>
    </source>
</evidence>
<reference evidence="10" key="1">
    <citation type="journal article" date="2014" name="Int. J. Syst. Evol. Microbiol.">
        <title>Complete genome sequence of Corynebacterium casei LMG S-19264T (=DSM 44701T), isolated from a smear-ripened cheese.</title>
        <authorList>
            <consortium name="US DOE Joint Genome Institute (JGI-PGF)"/>
            <person name="Walter F."/>
            <person name="Albersmeier A."/>
            <person name="Kalinowski J."/>
            <person name="Ruckert C."/>
        </authorList>
    </citation>
    <scope>NUCLEOTIDE SEQUENCE</scope>
    <source>
        <strain evidence="10">CGMCC 1.10998</strain>
    </source>
</reference>
<gene>
    <name evidence="10" type="ORF">GCM10011396_04670</name>
</gene>
<feature type="domain" description="Peptidase M13 C-terminal" evidence="8">
    <location>
        <begin position="515"/>
        <end position="713"/>
    </location>
</feature>
<evidence type="ECO:0000256" key="2">
    <source>
        <dbReference type="ARBA" id="ARBA00022670"/>
    </source>
</evidence>
<evidence type="ECO:0000259" key="9">
    <source>
        <dbReference type="Pfam" id="PF05649"/>
    </source>
</evidence>
<comment type="caution">
    <text evidence="10">The sequence shown here is derived from an EMBL/GenBank/DDBJ whole genome shotgun (WGS) entry which is preliminary data.</text>
</comment>
<evidence type="ECO:0000256" key="4">
    <source>
        <dbReference type="ARBA" id="ARBA00022801"/>
    </source>
</evidence>
<dbReference type="PROSITE" id="PS51885">
    <property type="entry name" value="NEPRILYSIN"/>
    <property type="match status" value="1"/>
</dbReference>
<dbReference type="Pfam" id="PF05649">
    <property type="entry name" value="Peptidase_M13_N"/>
    <property type="match status" value="1"/>
</dbReference>
<evidence type="ECO:0000256" key="5">
    <source>
        <dbReference type="ARBA" id="ARBA00022833"/>
    </source>
</evidence>
<keyword evidence="6" id="KW-0482">Metalloprotease</keyword>
<comment type="cofactor">
    <cofactor evidence="1">
        <name>Zn(2+)</name>
        <dbReference type="ChEBI" id="CHEBI:29105"/>
    </cofactor>
</comment>
<dbReference type="GO" id="GO:0046872">
    <property type="term" value="F:metal ion binding"/>
    <property type="evidence" value="ECO:0007669"/>
    <property type="project" value="UniProtKB-KW"/>
</dbReference>
<keyword evidence="3" id="KW-0479">Metal-binding</keyword>
<dbReference type="RefSeq" id="WP_229750868.1">
    <property type="nucleotide sequence ID" value="NZ_BMED01000001.1"/>
</dbReference>
<dbReference type="Pfam" id="PF01431">
    <property type="entry name" value="Peptidase_M13"/>
    <property type="match status" value="1"/>
</dbReference>
<evidence type="ECO:0000256" key="7">
    <source>
        <dbReference type="SAM" id="MobiDB-lite"/>
    </source>
</evidence>
<dbReference type="GO" id="GO:0005886">
    <property type="term" value="C:plasma membrane"/>
    <property type="evidence" value="ECO:0007669"/>
    <property type="project" value="TreeGrafter"/>
</dbReference>
<dbReference type="PANTHER" id="PTHR11733:SF211">
    <property type="entry name" value="OLIGOPEPTIDASE LIPOPROTEIN M13 FAMILY"/>
    <property type="match status" value="1"/>
</dbReference>
<dbReference type="SUPFAM" id="SSF55486">
    <property type="entry name" value="Metalloproteases ('zincins'), catalytic domain"/>
    <property type="match status" value="1"/>
</dbReference>
<dbReference type="InterPro" id="IPR008753">
    <property type="entry name" value="Peptidase_M13_N"/>
</dbReference>
<dbReference type="Gene3D" id="1.10.1380.10">
    <property type="entry name" value="Neutral endopeptidase , domain2"/>
    <property type="match status" value="1"/>
</dbReference>
<evidence type="ECO:0000313" key="11">
    <source>
        <dbReference type="Proteomes" id="UP000637423"/>
    </source>
</evidence>
<dbReference type="GO" id="GO:0016485">
    <property type="term" value="P:protein processing"/>
    <property type="evidence" value="ECO:0007669"/>
    <property type="project" value="TreeGrafter"/>
</dbReference>
<evidence type="ECO:0000259" key="8">
    <source>
        <dbReference type="Pfam" id="PF01431"/>
    </source>
</evidence>
<dbReference type="PANTHER" id="PTHR11733">
    <property type="entry name" value="ZINC METALLOPROTEASE FAMILY M13 NEPRILYSIN-RELATED"/>
    <property type="match status" value="1"/>
</dbReference>
<dbReference type="EMBL" id="BMED01000001">
    <property type="protein sequence ID" value="GGC60805.1"/>
    <property type="molecule type" value="Genomic_DNA"/>
</dbReference>
<dbReference type="InterPro" id="IPR042089">
    <property type="entry name" value="Peptidase_M13_dom_2"/>
</dbReference>
<sequence>MRILPGLNPPGENSPASSSEKNSLVTKSKPERRAIRKMAGAGLACAAMLLLPGSLLAAEAAASTSGTSGIKASVVPGNDFFAYANGTWIDQTTIPEDRSSWGAGAILGEETNKRVIKLLEQVLNSNETSSRDERKAADFYAAYMDEAAIEAKALTPLQSGFDRINAISDKQKLARVLGSTLRADVDPLNATNFHTENLFGLWVAQGLTEPERYKPYLLQGGLGMPDRDYYLSSNPKTVELRGKYQAHIAAVLKLAGLADAEQRAAKIFDLELQIAKTHASQEESQDVVKANNNWSRSDFSDKAPGMDWAEFFAGAGLERQRSYIVWHPSAVKGAAALVESTALPVWKDYLSYHLLNHFSPVLPKAFADQNFAFYGTAMTGTPQQTARSRRALDAGNAAMRDAIGRMYVEKYFPASAKARIQTMVTNIIGAFDRRIEQLDWMAPATKAQAREKLKTLYVGVGYPEKWRSYTRLQVYPDDALGNIARSESFAYQFARAKLGHAVDKKEWCMPVQIVNAVNMPLQNALNFPAGILQPPFFDPEASDAVNYGAIGAVIGHEISHSFDDTGSQFDAQGRLRDWWTPTDLAHFKTSSAALVAQYSAYKPFSDLAVNGQQTLSENIADLAGLAAAYDAYHAAVPAQAAQQQQAADQQFFLGFAQSWRNKMREPALRRQIITNGHAPSQYRASTVRNIDAWYSAFDVKPGQDLYLDPKARVRVW</sequence>
<keyword evidence="4" id="KW-0378">Hydrolase</keyword>
<evidence type="ECO:0000313" key="10">
    <source>
        <dbReference type="EMBL" id="GGC60805.1"/>
    </source>
</evidence>
<dbReference type="Gene3D" id="3.40.390.10">
    <property type="entry name" value="Collagenase (Catalytic Domain)"/>
    <property type="match status" value="1"/>
</dbReference>
<dbReference type="PRINTS" id="PR00786">
    <property type="entry name" value="NEPRILYSIN"/>
</dbReference>
<feature type="region of interest" description="Disordered" evidence="7">
    <location>
        <begin position="1"/>
        <end position="31"/>
    </location>
</feature>
<dbReference type="InterPro" id="IPR000718">
    <property type="entry name" value="Peptidase_M13"/>
</dbReference>
<protein>
    <submittedName>
        <fullName evidence="10">Peptidase M13</fullName>
    </submittedName>
</protein>
<evidence type="ECO:0000256" key="3">
    <source>
        <dbReference type="ARBA" id="ARBA00022723"/>
    </source>
</evidence>
<proteinExistence type="predicted"/>
<name>A0A916XCM7_9BURK</name>
<accession>A0A916XCM7</accession>
<keyword evidence="5" id="KW-0862">Zinc</keyword>
<keyword evidence="2" id="KW-0645">Protease</keyword>
<dbReference type="InterPro" id="IPR018497">
    <property type="entry name" value="Peptidase_M13_C"/>
</dbReference>
<reference evidence="10" key="2">
    <citation type="submission" date="2020-09" db="EMBL/GenBank/DDBJ databases">
        <authorList>
            <person name="Sun Q."/>
            <person name="Zhou Y."/>
        </authorList>
    </citation>
    <scope>NUCLEOTIDE SEQUENCE</scope>
    <source>
        <strain evidence="10">CGMCC 1.10998</strain>
    </source>
</reference>
<evidence type="ECO:0000256" key="6">
    <source>
        <dbReference type="ARBA" id="ARBA00023049"/>
    </source>
</evidence>
<feature type="compositionally biased region" description="Polar residues" evidence="7">
    <location>
        <begin position="14"/>
        <end position="26"/>
    </location>
</feature>